<accession>A0A164K0I1</accession>
<keyword evidence="4" id="KW-1185">Reference proteome</keyword>
<keyword evidence="2" id="KW-0472">Membrane</keyword>
<protein>
    <submittedName>
        <fullName evidence="3">Uncharacterized protein</fullName>
    </submittedName>
</protein>
<dbReference type="AlphaFoldDB" id="A0A164K0I1"/>
<evidence type="ECO:0000313" key="3">
    <source>
        <dbReference type="EMBL" id="KZM70904.1"/>
    </source>
</evidence>
<dbReference type="RefSeq" id="WP_067594719.1">
    <property type="nucleotide sequence ID" value="NZ_JABMCZ010000003.1"/>
</dbReference>
<feature type="transmembrane region" description="Helical" evidence="2">
    <location>
        <begin position="36"/>
        <end position="54"/>
    </location>
</feature>
<proteinExistence type="predicted"/>
<keyword evidence="2" id="KW-0812">Transmembrane</keyword>
<name>A0A164K0I1_9NOCA</name>
<organism evidence="3 4">
    <name type="scientific">Nocardia terpenica</name>
    <dbReference type="NCBI Taxonomy" id="455432"/>
    <lineage>
        <taxon>Bacteria</taxon>
        <taxon>Bacillati</taxon>
        <taxon>Actinomycetota</taxon>
        <taxon>Actinomycetes</taxon>
        <taxon>Mycobacteriales</taxon>
        <taxon>Nocardiaceae</taxon>
        <taxon>Nocardia</taxon>
    </lineage>
</organism>
<evidence type="ECO:0000256" key="2">
    <source>
        <dbReference type="SAM" id="Phobius"/>
    </source>
</evidence>
<keyword evidence="2" id="KW-1133">Transmembrane helix</keyword>
<evidence type="ECO:0000313" key="4">
    <source>
        <dbReference type="Proteomes" id="UP000076512"/>
    </source>
</evidence>
<reference evidence="3 4" key="1">
    <citation type="submission" date="2016-04" db="EMBL/GenBank/DDBJ databases">
        <authorList>
            <person name="Evans L.H."/>
            <person name="Alamgir A."/>
            <person name="Owens N."/>
            <person name="Weber N.D."/>
            <person name="Virtaneva K."/>
            <person name="Barbian K."/>
            <person name="Babar A."/>
            <person name="Rosenke K."/>
        </authorList>
    </citation>
    <scope>NUCLEOTIDE SEQUENCE [LARGE SCALE GENOMIC DNA]</scope>
    <source>
        <strain evidence="3 4">IFM 0406</strain>
    </source>
</reference>
<gene>
    <name evidence="3" type="ORF">AWN90_40985</name>
</gene>
<sequence length="130" mass="12866">MTLPSYKTVVADLSMAGMAITAIASLLKLVPPDNQIAAWSLSVALAVLGVIGAVNTHLTGNEAALAAAANAIRAEIQALADSHARTQAAATALSPAAADTTPSEVPAPAPTAAAPVVEDVATVLARHPVT</sequence>
<evidence type="ECO:0000256" key="1">
    <source>
        <dbReference type="SAM" id="MobiDB-lite"/>
    </source>
</evidence>
<dbReference type="EMBL" id="LWGR01000013">
    <property type="protein sequence ID" value="KZM70904.1"/>
    <property type="molecule type" value="Genomic_DNA"/>
</dbReference>
<feature type="transmembrane region" description="Helical" evidence="2">
    <location>
        <begin position="9"/>
        <end position="30"/>
    </location>
</feature>
<feature type="region of interest" description="Disordered" evidence="1">
    <location>
        <begin position="90"/>
        <end position="112"/>
    </location>
</feature>
<comment type="caution">
    <text evidence="3">The sequence shown here is derived from an EMBL/GenBank/DDBJ whole genome shotgun (WGS) entry which is preliminary data.</text>
</comment>
<dbReference type="Proteomes" id="UP000076512">
    <property type="component" value="Unassembled WGS sequence"/>
</dbReference>